<evidence type="ECO:0000256" key="1">
    <source>
        <dbReference type="SAM" id="Phobius"/>
    </source>
</evidence>
<evidence type="ECO:0000313" key="4">
    <source>
        <dbReference type="Proteomes" id="UP000188342"/>
    </source>
</evidence>
<dbReference type="PANTHER" id="PTHR34473:SF3">
    <property type="entry name" value="TRANSMEMBRANE PROTEIN-RELATED"/>
    <property type="match status" value="1"/>
</dbReference>
<dbReference type="EMBL" id="FUKQ01000056">
    <property type="protein sequence ID" value="SJN44018.1"/>
    <property type="molecule type" value="Genomic_DNA"/>
</dbReference>
<dbReference type="RefSeq" id="WP_245995646.1">
    <property type="nucleotide sequence ID" value="NZ_FUKQ01000056.1"/>
</dbReference>
<proteinExistence type="predicted"/>
<dbReference type="STRING" id="1255658.FM114_14745"/>
<dbReference type="Proteomes" id="UP000188342">
    <property type="component" value="Unassembled WGS sequence"/>
</dbReference>
<evidence type="ECO:0000313" key="3">
    <source>
        <dbReference type="EMBL" id="SJN44018.1"/>
    </source>
</evidence>
<sequence>MDTFAAPVDVFKPLSPNYLRMKRLMVLLVWGIELVAAVVALGFAYRWWAAGALAVVGLGWIFYRWHRQGRVYRIWGYAERETDLYIREGLWQRRLTVVPYGRMQVVTVNSGPIERKYGLATVTLETASSGTDATIPGLPVAEADALRERLSELGEQQAVGL</sequence>
<reference evidence="3 4" key="1">
    <citation type="submission" date="2017-02" db="EMBL/GenBank/DDBJ databases">
        <authorList>
            <person name="Peterson S.W."/>
        </authorList>
    </citation>
    <scope>NUCLEOTIDE SEQUENCE [LARGE SCALE GENOMIC DNA]</scope>
    <source>
        <strain evidence="3 4">LSP_Lj1</strain>
    </source>
</reference>
<name>A0A1R4KIC3_9ACTN</name>
<organism evidence="3 4">
    <name type="scientific">Luteococcus japonicus LSP_Lj1</name>
    <dbReference type="NCBI Taxonomy" id="1255658"/>
    <lineage>
        <taxon>Bacteria</taxon>
        <taxon>Bacillati</taxon>
        <taxon>Actinomycetota</taxon>
        <taxon>Actinomycetes</taxon>
        <taxon>Propionibacteriales</taxon>
        <taxon>Propionibacteriaceae</taxon>
        <taxon>Luteococcus</taxon>
    </lineage>
</organism>
<feature type="transmembrane region" description="Helical" evidence="1">
    <location>
        <begin position="24"/>
        <end position="41"/>
    </location>
</feature>
<keyword evidence="4" id="KW-1185">Reference proteome</keyword>
<keyword evidence="1" id="KW-1133">Transmembrane helix</keyword>
<evidence type="ECO:0000259" key="2">
    <source>
        <dbReference type="Pfam" id="PF03703"/>
    </source>
</evidence>
<dbReference type="InterPro" id="IPR005182">
    <property type="entry name" value="YdbS-like_PH"/>
</dbReference>
<keyword evidence="1 3" id="KW-0812">Transmembrane</keyword>
<accession>A0A1R4KIC3</accession>
<keyword evidence="1" id="KW-0472">Membrane</keyword>
<dbReference type="Pfam" id="PF03703">
    <property type="entry name" value="bPH_2"/>
    <property type="match status" value="1"/>
</dbReference>
<dbReference type="AlphaFoldDB" id="A0A1R4KIC3"/>
<dbReference type="PANTHER" id="PTHR34473">
    <property type="entry name" value="UPF0699 TRANSMEMBRANE PROTEIN YDBS"/>
    <property type="match status" value="1"/>
</dbReference>
<feature type="domain" description="YdbS-like PH" evidence="2">
    <location>
        <begin position="72"/>
        <end position="150"/>
    </location>
</feature>
<feature type="transmembrane region" description="Helical" evidence="1">
    <location>
        <begin position="47"/>
        <end position="65"/>
    </location>
</feature>
<protein>
    <submittedName>
        <fullName evidence="3">Transmembrane protein, distant homology with ydbS</fullName>
    </submittedName>
</protein>
<gene>
    <name evidence="3" type="ORF">FM114_14745</name>
</gene>